<protein>
    <submittedName>
        <fullName evidence="2">Uncharacterized protein</fullName>
    </submittedName>
</protein>
<dbReference type="AlphaFoldDB" id="A0A9P6ASJ0"/>
<comment type="caution">
    <text evidence="2">The sequence shown here is derived from an EMBL/GenBank/DDBJ whole genome shotgun (WGS) entry which is preliminary data.</text>
</comment>
<dbReference type="Proteomes" id="UP000886523">
    <property type="component" value="Unassembled WGS sequence"/>
</dbReference>
<organism evidence="2 3">
    <name type="scientific">Hydnum rufescens UP504</name>
    <dbReference type="NCBI Taxonomy" id="1448309"/>
    <lineage>
        <taxon>Eukaryota</taxon>
        <taxon>Fungi</taxon>
        <taxon>Dikarya</taxon>
        <taxon>Basidiomycota</taxon>
        <taxon>Agaricomycotina</taxon>
        <taxon>Agaricomycetes</taxon>
        <taxon>Cantharellales</taxon>
        <taxon>Hydnaceae</taxon>
        <taxon>Hydnum</taxon>
    </lineage>
</organism>
<keyword evidence="3" id="KW-1185">Reference proteome</keyword>
<name>A0A9P6ASJ0_9AGAM</name>
<accession>A0A9P6ASJ0</accession>
<feature type="compositionally biased region" description="Low complexity" evidence="1">
    <location>
        <begin position="396"/>
        <end position="412"/>
    </location>
</feature>
<feature type="region of interest" description="Disordered" evidence="1">
    <location>
        <begin position="249"/>
        <end position="284"/>
    </location>
</feature>
<proteinExistence type="predicted"/>
<evidence type="ECO:0000256" key="1">
    <source>
        <dbReference type="SAM" id="MobiDB-lite"/>
    </source>
</evidence>
<dbReference type="EMBL" id="MU129004">
    <property type="protein sequence ID" value="KAF9511190.1"/>
    <property type="molecule type" value="Genomic_DNA"/>
</dbReference>
<sequence length="490" mass="53374">MNTSRVSNPHRSASLTLPPYKAVEAFTASSNSLSRLSSKNIAYSLSPPASERQSAHWAVSSHRTQSICHSFDGSKMSRPISLERSTLSETSHSSFMTRISSQTLPPPPSYPTTHTLSLPPPPYLRSPIRSTIHNAWIGSRAVGDFPLCASRTSALRSTAETLGSPEDELKDSFVETARHRGVSPPGYPRGAVLSCTRENSSCFREAPRFHGIAASACESDDSSCESDSDSDSIDSLSTRCDLYVKAPPYSHSSSSLDEPHTPLTPELRPLHSFNRSDSRGTINSDVYDDMDVHVADEDEEITWRGPRSPSFRPGVGASWNDFRGGHRTRSGDFIIINDHSPFLTKKTDRAQPRTHPGVNLQCENRTQPTTRPTIASLCLPPADVVATLSHQNPNVSAASSSSSPSPSTPSISSKRKAQEVDPMDALEDAAASGPKPKRSRSGTSVVHEPIKASIPPPVPDQEPIVQEQISFYLCPEILRLRCCIRSAHFR</sequence>
<gene>
    <name evidence="2" type="ORF">BS47DRAFT_1198309</name>
</gene>
<feature type="compositionally biased region" description="Polar residues" evidence="1">
    <location>
        <begin position="273"/>
        <end position="284"/>
    </location>
</feature>
<evidence type="ECO:0000313" key="3">
    <source>
        <dbReference type="Proteomes" id="UP000886523"/>
    </source>
</evidence>
<feature type="region of interest" description="Disordered" evidence="1">
    <location>
        <begin position="392"/>
        <end position="461"/>
    </location>
</feature>
<feature type="region of interest" description="Disordered" evidence="1">
    <location>
        <begin position="346"/>
        <end position="367"/>
    </location>
</feature>
<evidence type="ECO:0000313" key="2">
    <source>
        <dbReference type="EMBL" id="KAF9511190.1"/>
    </source>
</evidence>
<reference evidence="2" key="1">
    <citation type="journal article" date="2020" name="Nat. Commun.">
        <title>Large-scale genome sequencing of mycorrhizal fungi provides insights into the early evolution of symbiotic traits.</title>
        <authorList>
            <person name="Miyauchi S."/>
            <person name="Kiss E."/>
            <person name="Kuo A."/>
            <person name="Drula E."/>
            <person name="Kohler A."/>
            <person name="Sanchez-Garcia M."/>
            <person name="Morin E."/>
            <person name="Andreopoulos B."/>
            <person name="Barry K.W."/>
            <person name="Bonito G."/>
            <person name="Buee M."/>
            <person name="Carver A."/>
            <person name="Chen C."/>
            <person name="Cichocki N."/>
            <person name="Clum A."/>
            <person name="Culley D."/>
            <person name="Crous P.W."/>
            <person name="Fauchery L."/>
            <person name="Girlanda M."/>
            <person name="Hayes R.D."/>
            <person name="Keri Z."/>
            <person name="LaButti K."/>
            <person name="Lipzen A."/>
            <person name="Lombard V."/>
            <person name="Magnuson J."/>
            <person name="Maillard F."/>
            <person name="Murat C."/>
            <person name="Nolan M."/>
            <person name="Ohm R.A."/>
            <person name="Pangilinan J."/>
            <person name="Pereira M.F."/>
            <person name="Perotto S."/>
            <person name="Peter M."/>
            <person name="Pfister S."/>
            <person name="Riley R."/>
            <person name="Sitrit Y."/>
            <person name="Stielow J.B."/>
            <person name="Szollosi G."/>
            <person name="Zifcakova L."/>
            <person name="Stursova M."/>
            <person name="Spatafora J.W."/>
            <person name="Tedersoo L."/>
            <person name="Vaario L.M."/>
            <person name="Yamada A."/>
            <person name="Yan M."/>
            <person name="Wang P."/>
            <person name="Xu J."/>
            <person name="Bruns T."/>
            <person name="Baldrian P."/>
            <person name="Vilgalys R."/>
            <person name="Dunand C."/>
            <person name="Henrissat B."/>
            <person name="Grigoriev I.V."/>
            <person name="Hibbett D."/>
            <person name="Nagy L.G."/>
            <person name="Martin F.M."/>
        </authorList>
    </citation>
    <scope>NUCLEOTIDE SEQUENCE</scope>
    <source>
        <strain evidence="2">UP504</strain>
    </source>
</reference>